<dbReference type="RefSeq" id="WP_124964772.1">
    <property type="nucleotide sequence ID" value="NZ_RRAZ01000012.1"/>
</dbReference>
<comment type="caution">
    <text evidence="2">The sequence shown here is derived from an EMBL/GenBank/DDBJ whole genome shotgun (WGS) entry which is preliminary data.</text>
</comment>
<protein>
    <submittedName>
        <fullName evidence="2">Uncharacterized protein</fullName>
    </submittedName>
</protein>
<feature type="transmembrane region" description="Helical" evidence="1">
    <location>
        <begin position="67"/>
        <end position="85"/>
    </location>
</feature>
<feature type="transmembrane region" description="Helical" evidence="1">
    <location>
        <begin position="35"/>
        <end position="55"/>
    </location>
</feature>
<name>A0A3P3DKN5_9RHOB</name>
<feature type="transmembrane region" description="Helical" evidence="1">
    <location>
        <begin position="138"/>
        <end position="157"/>
    </location>
</feature>
<gene>
    <name evidence="2" type="ORF">EG244_09475</name>
</gene>
<proteinExistence type="predicted"/>
<accession>A0A3P3DKN5</accession>
<sequence>MITRFTGAFVRMVLVMLLIALPSMLLESDADTRQIIALLALFAGGLVLVEYGALYPSLIEFRDASPFNRLRFAMLFVTVAILSLIERGEVVPSLLSSLLGHLGQTIGGAIDFPFSPVRLVIGALSSEMPPEHLDRVRAAAGISYLVSLISLVIFVFLMRSGRWPGRGTSFNVWVNLPTFDPTAGRDVVYRLERDARVNILLGFMLPFLILLGMAQAAGSLPPVMLPDPQMLIWGIAAWCFLPASLFMRGIAMNRIAAMIREQRRLADTAGPGQRFVPA</sequence>
<evidence type="ECO:0000256" key="1">
    <source>
        <dbReference type="SAM" id="Phobius"/>
    </source>
</evidence>
<dbReference type="Proteomes" id="UP000282125">
    <property type="component" value="Unassembled WGS sequence"/>
</dbReference>
<organism evidence="2 3">
    <name type="scientific">Falsigemmobacter faecalis</name>
    <dbReference type="NCBI Taxonomy" id="2488730"/>
    <lineage>
        <taxon>Bacteria</taxon>
        <taxon>Pseudomonadati</taxon>
        <taxon>Pseudomonadota</taxon>
        <taxon>Alphaproteobacteria</taxon>
        <taxon>Rhodobacterales</taxon>
        <taxon>Paracoccaceae</taxon>
        <taxon>Falsigemmobacter</taxon>
    </lineage>
</organism>
<dbReference type="OrthoDB" id="7738422at2"/>
<keyword evidence="1" id="KW-1133">Transmembrane helix</keyword>
<dbReference type="AlphaFoldDB" id="A0A3P3DKN5"/>
<evidence type="ECO:0000313" key="2">
    <source>
        <dbReference type="EMBL" id="RRH74725.1"/>
    </source>
</evidence>
<keyword evidence="1" id="KW-0812">Transmembrane</keyword>
<keyword evidence="1" id="KW-0472">Membrane</keyword>
<keyword evidence="3" id="KW-1185">Reference proteome</keyword>
<feature type="transmembrane region" description="Helical" evidence="1">
    <location>
        <begin position="199"/>
        <end position="218"/>
    </location>
</feature>
<dbReference type="EMBL" id="RRAZ01000012">
    <property type="protein sequence ID" value="RRH74725.1"/>
    <property type="molecule type" value="Genomic_DNA"/>
</dbReference>
<reference evidence="2 3" key="1">
    <citation type="submission" date="2018-11" db="EMBL/GenBank/DDBJ databases">
        <title>Gemmobacter sp. nov., YIM 102744-1 draft genome.</title>
        <authorList>
            <person name="Li G."/>
            <person name="Jiang Y."/>
        </authorList>
    </citation>
    <scope>NUCLEOTIDE SEQUENCE [LARGE SCALE GENOMIC DNA]</scope>
    <source>
        <strain evidence="2 3">YIM 102744-1</strain>
    </source>
</reference>
<feature type="transmembrane region" description="Helical" evidence="1">
    <location>
        <begin position="230"/>
        <end position="251"/>
    </location>
</feature>
<evidence type="ECO:0000313" key="3">
    <source>
        <dbReference type="Proteomes" id="UP000282125"/>
    </source>
</evidence>